<reference evidence="1 2" key="1">
    <citation type="journal article" date="2020" name="Appl. Environ. Microbiol.">
        <title>Genomic Characteristics of a Novel Species of Ammonia-Oxidizing Archaea from the Jiulong River Estuary.</title>
        <authorList>
            <person name="Zou D."/>
            <person name="Wan R."/>
            <person name="Han L."/>
            <person name="Xu M.N."/>
            <person name="Liu Y."/>
            <person name="Liu H."/>
            <person name="Kao S.J."/>
            <person name="Li M."/>
        </authorList>
    </citation>
    <scope>NUCLEOTIDE SEQUENCE [LARGE SCALE GENOMIC DNA]</scope>
    <source>
        <strain evidence="1">S2bin1</strain>
    </source>
</reference>
<organism evidence="1 2">
    <name type="scientific">Candidatus Nitrosomaritimum aestuariumsis</name>
    <dbReference type="NCBI Taxonomy" id="3342354"/>
    <lineage>
        <taxon>Archaea</taxon>
        <taxon>Nitrososphaerota</taxon>
        <taxon>Nitrososphaeria</taxon>
        <taxon>Nitrosopumilales</taxon>
        <taxon>Nitrosopumilaceae</taxon>
        <taxon>Candidatus Nitrosomaritimum</taxon>
    </lineage>
</organism>
<evidence type="ECO:0000313" key="1">
    <source>
        <dbReference type="EMBL" id="MBA4463344.1"/>
    </source>
</evidence>
<proteinExistence type="predicted"/>
<gene>
    <name evidence="1" type="ORF">H2B01_04065</name>
</gene>
<name>A0AC60W7Z2_9ARCH</name>
<sequence>MNIVQFGLESWGQNHAKTLSDFGVLSAVFDSDLSKSKEIGQKYSVNYYDSVEQLISSESFDGAIVDKNVSIQTITDLLYDKKHVFLEKLSEINSIEFQKLKELSEKKKVVLTCGFNERFKSSVNLLREFIEQKKFGEILMLEFYRQGDLSYQNRGLIFESSINDIDIANVLIGSFPVVVFTRLGNSESKKEDFASIMLGYENNKTAIILSKGISSEKMKKMRVICSDAVLELDLHTDEIMISGQQSLGITERVNTMKHHIQNFIESAEGKNQLFVKPNEIINLTKIAEGA</sequence>
<feature type="non-terminal residue" evidence="1">
    <location>
        <position position="290"/>
    </location>
</feature>
<comment type="caution">
    <text evidence="1">The sequence shown here is derived from an EMBL/GenBank/DDBJ whole genome shotgun (WGS) entry which is preliminary data.</text>
</comment>
<accession>A0AC60W7Z2</accession>
<dbReference type="Proteomes" id="UP000591542">
    <property type="component" value="Unassembled WGS sequence"/>
</dbReference>
<evidence type="ECO:0000313" key="2">
    <source>
        <dbReference type="Proteomes" id="UP000591542"/>
    </source>
</evidence>
<dbReference type="EMBL" id="JACEMX010000087">
    <property type="protein sequence ID" value="MBA4463344.1"/>
    <property type="molecule type" value="Genomic_DNA"/>
</dbReference>
<protein>
    <submittedName>
        <fullName evidence="1">Gfo/Idh/MocA family oxidoreductase</fullName>
    </submittedName>
</protein>